<reference evidence="1 2" key="1">
    <citation type="submission" date="2011-06" db="EMBL/GenBank/DDBJ databases">
        <title>The Genome Sequence of Fusarium oxysporum FOSC 3-a.</title>
        <authorList>
            <consortium name="The Broad Institute Genome Sequencing Platform"/>
            <person name="Ma L.-J."/>
            <person name="Gale L.R."/>
            <person name="Schwartz D.C."/>
            <person name="Zhou S."/>
            <person name="Corby-Kistler H."/>
            <person name="Young S.K."/>
            <person name="Zeng Q."/>
            <person name="Gargeya S."/>
            <person name="Fitzgerald M."/>
            <person name="Haas B."/>
            <person name="Abouelleil A."/>
            <person name="Alvarado L."/>
            <person name="Arachchi H.M."/>
            <person name="Berlin A."/>
            <person name="Brown A."/>
            <person name="Chapman S.B."/>
            <person name="Chen Z."/>
            <person name="Dunbar C."/>
            <person name="Freedman E."/>
            <person name="Gearin G."/>
            <person name="Gellesch M."/>
            <person name="Goldberg J."/>
            <person name="Griggs A."/>
            <person name="Gujja S."/>
            <person name="Heiman D."/>
            <person name="Howarth C."/>
            <person name="Larson L."/>
            <person name="Lui A."/>
            <person name="MacDonald P.J.P."/>
            <person name="Mehta T."/>
            <person name="Montmayeur A."/>
            <person name="Murphy C."/>
            <person name="Neiman D."/>
            <person name="Pearson M."/>
            <person name="Priest M."/>
            <person name="Roberts A."/>
            <person name="Saif S."/>
            <person name="Shea T."/>
            <person name="Shenoy N."/>
            <person name="Sisk P."/>
            <person name="Stolte C."/>
            <person name="Sykes S."/>
            <person name="Wortman J."/>
            <person name="Nusbaum C."/>
            <person name="Birren B."/>
        </authorList>
    </citation>
    <scope>NUCLEOTIDE SEQUENCE [LARGE SCALE GENOMIC DNA]</scope>
    <source>
        <strain evidence="2">FOSC 3-a</strain>
    </source>
</reference>
<evidence type="ECO:0000313" key="1">
    <source>
        <dbReference type="EMBL" id="EWY80061.1"/>
    </source>
</evidence>
<proteinExistence type="predicted"/>
<name>W9HIQ3_FUSOX</name>
<dbReference type="HOGENOM" id="CLU_1959656_0_0_1"/>
<organism evidence="1 2">
    <name type="scientific">Fusarium oxysporum NRRL 32931</name>
    <dbReference type="NCBI Taxonomy" id="660029"/>
    <lineage>
        <taxon>Eukaryota</taxon>
        <taxon>Fungi</taxon>
        <taxon>Dikarya</taxon>
        <taxon>Ascomycota</taxon>
        <taxon>Pezizomycotina</taxon>
        <taxon>Sordariomycetes</taxon>
        <taxon>Hypocreomycetidae</taxon>
        <taxon>Hypocreales</taxon>
        <taxon>Nectriaceae</taxon>
        <taxon>Fusarium</taxon>
        <taxon>Fusarium oxysporum species complex</taxon>
    </lineage>
</organism>
<evidence type="ECO:0000313" key="2">
    <source>
        <dbReference type="Proteomes" id="UP000030753"/>
    </source>
</evidence>
<gene>
    <name evidence="1" type="ORF">FOYG_16854</name>
</gene>
<dbReference type="Proteomes" id="UP000030753">
    <property type="component" value="Unassembled WGS sequence"/>
</dbReference>
<dbReference type="EMBL" id="JH717851">
    <property type="protein sequence ID" value="EWY80061.1"/>
    <property type="molecule type" value="Genomic_DNA"/>
</dbReference>
<accession>W9HIQ3</accession>
<dbReference type="OrthoDB" id="10292159at2759"/>
<protein>
    <submittedName>
        <fullName evidence="1">Uncharacterized protein</fullName>
    </submittedName>
</protein>
<sequence>MKLYNPSYLGKCFYTDGGGPKLADQSCIIRPRQHKPKIAMENIRNAIGISPSIIENIQNVYLHILWQGKMSHLFAVGVTKSYIISALETLYPCTPIIEYSKLPIKVSFSTQIIFDIVPGNVALWKTAP</sequence>
<dbReference type="AlphaFoldDB" id="W9HIQ3"/>